<keyword evidence="2" id="KW-0547">Nucleotide-binding</keyword>
<evidence type="ECO:0000259" key="3">
    <source>
        <dbReference type="PROSITE" id="PS51194"/>
    </source>
</evidence>
<dbReference type="EMBL" id="BARU01020317">
    <property type="protein sequence ID" value="GAH48269.1"/>
    <property type="molecule type" value="Genomic_DNA"/>
</dbReference>
<evidence type="ECO:0000256" key="1">
    <source>
        <dbReference type="ARBA" id="ARBA00022801"/>
    </source>
</evidence>
<accession>X1H327</accession>
<dbReference type="GO" id="GO:0016787">
    <property type="term" value="F:hydrolase activity"/>
    <property type="evidence" value="ECO:0007669"/>
    <property type="project" value="UniProtKB-KW"/>
</dbReference>
<comment type="caution">
    <text evidence="4">The sequence shown here is derived from an EMBL/GenBank/DDBJ whole genome shotgun (WGS) entry which is preliminary data.</text>
</comment>
<sequence length="285" mass="32569">GKQMPHFLSMTATPIPRTLALTIYGDLDISFISEMPKGRQKIITKVVSPHQREQAYEFIKKEVKKGRQIFVICPRIDPPDKTKQSKTFLLWTEVKAVKEEYEKLNEKVFPDLKIAMLHGKMKSKEKEETMSNFKNKKTDVLVSTSVVEVGIDIPNASVMMIEGADRFGLAQLHQFRGRVGRDKHQSYCFLFSTNGQATSRLRALVKCENGFELAEKDMQIRGAGQFYGIRQSGFPDLAMDSLKDLPFVKSVRQEASDLLEKDPELKIHPLLLNKLLKFKRGIHLE</sequence>
<dbReference type="GO" id="GO:0006281">
    <property type="term" value="P:DNA repair"/>
    <property type="evidence" value="ECO:0007669"/>
    <property type="project" value="InterPro"/>
</dbReference>
<keyword evidence="2" id="KW-0347">Helicase</keyword>
<evidence type="ECO:0000256" key="2">
    <source>
        <dbReference type="ARBA" id="ARBA00022806"/>
    </source>
</evidence>
<keyword evidence="2" id="KW-0067">ATP-binding</keyword>
<feature type="non-terminal residue" evidence="4">
    <location>
        <position position="1"/>
    </location>
</feature>
<organism evidence="4">
    <name type="scientific">marine sediment metagenome</name>
    <dbReference type="NCBI Taxonomy" id="412755"/>
    <lineage>
        <taxon>unclassified sequences</taxon>
        <taxon>metagenomes</taxon>
        <taxon>ecological metagenomes</taxon>
    </lineage>
</organism>
<protein>
    <recommendedName>
        <fullName evidence="3">Helicase C-terminal domain-containing protein</fullName>
    </recommendedName>
</protein>
<dbReference type="PROSITE" id="PS51194">
    <property type="entry name" value="HELICASE_CTER"/>
    <property type="match status" value="1"/>
</dbReference>
<dbReference type="PANTHER" id="PTHR47964:SF1">
    <property type="entry name" value="ATP-DEPENDENT DNA HELICASE HOMOLOG RECG, CHLOROPLASTIC"/>
    <property type="match status" value="1"/>
</dbReference>
<reference evidence="4" key="1">
    <citation type="journal article" date="2014" name="Front. Microbiol.">
        <title>High frequency of phylogenetically diverse reductive dehalogenase-homologous genes in deep subseafloor sedimentary metagenomes.</title>
        <authorList>
            <person name="Kawai M."/>
            <person name="Futagami T."/>
            <person name="Toyoda A."/>
            <person name="Takaki Y."/>
            <person name="Nishi S."/>
            <person name="Hori S."/>
            <person name="Arai W."/>
            <person name="Tsubouchi T."/>
            <person name="Morono Y."/>
            <person name="Uchiyama I."/>
            <person name="Ito T."/>
            <person name="Fujiyama A."/>
            <person name="Inagaki F."/>
            <person name="Takami H."/>
        </authorList>
    </citation>
    <scope>NUCLEOTIDE SEQUENCE</scope>
    <source>
        <strain evidence="4">Expedition CK06-06</strain>
    </source>
</reference>
<gene>
    <name evidence="4" type="ORF">S03H2_33384</name>
</gene>
<dbReference type="InterPro" id="IPR001650">
    <property type="entry name" value="Helicase_C-like"/>
</dbReference>
<keyword evidence="1" id="KW-0378">Hydrolase</keyword>
<dbReference type="InterPro" id="IPR027417">
    <property type="entry name" value="P-loop_NTPase"/>
</dbReference>
<dbReference type="Pfam" id="PF00271">
    <property type="entry name" value="Helicase_C"/>
    <property type="match status" value="1"/>
</dbReference>
<feature type="domain" description="Helicase C-terminal" evidence="3">
    <location>
        <begin position="51"/>
        <end position="224"/>
    </location>
</feature>
<dbReference type="AlphaFoldDB" id="X1H327"/>
<dbReference type="SUPFAM" id="SSF52540">
    <property type="entry name" value="P-loop containing nucleoside triphosphate hydrolases"/>
    <property type="match status" value="1"/>
</dbReference>
<evidence type="ECO:0000313" key="4">
    <source>
        <dbReference type="EMBL" id="GAH48269.1"/>
    </source>
</evidence>
<dbReference type="Pfam" id="PF19833">
    <property type="entry name" value="RecG_dom3_C"/>
    <property type="match status" value="1"/>
</dbReference>
<dbReference type="Gene3D" id="3.40.50.300">
    <property type="entry name" value="P-loop containing nucleotide triphosphate hydrolases"/>
    <property type="match status" value="2"/>
</dbReference>
<dbReference type="SMART" id="SM00490">
    <property type="entry name" value="HELICc"/>
    <property type="match status" value="1"/>
</dbReference>
<name>X1H327_9ZZZZ</name>
<dbReference type="InterPro" id="IPR047112">
    <property type="entry name" value="RecG/Mfd"/>
</dbReference>
<proteinExistence type="predicted"/>
<dbReference type="PANTHER" id="PTHR47964">
    <property type="entry name" value="ATP-DEPENDENT DNA HELICASE HOMOLOG RECG, CHLOROPLASTIC"/>
    <property type="match status" value="1"/>
</dbReference>
<dbReference type="GO" id="GO:0003678">
    <property type="term" value="F:DNA helicase activity"/>
    <property type="evidence" value="ECO:0007669"/>
    <property type="project" value="TreeGrafter"/>
</dbReference>
<dbReference type="InterPro" id="IPR045562">
    <property type="entry name" value="RecG_dom3_C"/>
</dbReference>